<organism evidence="2 3">
    <name type="scientific">Aliivibrio sifiae</name>
    <dbReference type="NCBI Taxonomy" id="566293"/>
    <lineage>
        <taxon>Bacteria</taxon>
        <taxon>Pseudomonadati</taxon>
        <taxon>Pseudomonadota</taxon>
        <taxon>Gammaproteobacteria</taxon>
        <taxon>Vibrionales</taxon>
        <taxon>Vibrionaceae</taxon>
        <taxon>Aliivibrio</taxon>
    </lineage>
</organism>
<dbReference type="OrthoDB" id="7029750at2"/>
<dbReference type="EMBL" id="MSCO01000001">
    <property type="protein sequence ID" value="PQJ89361.1"/>
    <property type="molecule type" value="Genomic_DNA"/>
</dbReference>
<proteinExistence type="predicted"/>
<evidence type="ECO:0000313" key="3">
    <source>
        <dbReference type="Proteomes" id="UP000239263"/>
    </source>
</evidence>
<keyword evidence="1" id="KW-0175">Coiled coil</keyword>
<dbReference type="PANTHER" id="PTHR32114:SF2">
    <property type="entry name" value="ABC TRANSPORTER ABCH.3"/>
    <property type="match status" value="1"/>
</dbReference>
<dbReference type="RefSeq" id="WP_105054887.1">
    <property type="nucleotide sequence ID" value="NZ_CAWNRT010000001.1"/>
</dbReference>
<dbReference type="InterPro" id="IPR027417">
    <property type="entry name" value="P-loop_NTPase"/>
</dbReference>
<gene>
    <name evidence="2" type="ORF">BTO22_07070</name>
</gene>
<accession>A0A2S7XDC2</accession>
<protein>
    <submittedName>
        <fullName evidence="2">Uncharacterized protein</fullName>
    </submittedName>
</protein>
<feature type="coiled-coil region" evidence="1">
    <location>
        <begin position="569"/>
        <end position="618"/>
    </location>
</feature>
<dbReference type="SUPFAM" id="SSF52540">
    <property type="entry name" value="P-loop containing nucleoside triphosphate hydrolases"/>
    <property type="match status" value="1"/>
</dbReference>
<dbReference type="Proteomes" id="UP000239263">
    <property type="component" value="Unassembled WGS sequence"/>
</dbReference>
<evidence type="ECO:0000256" key="1">
    <source>
        <dbReference type="SAM" id="Coils"/>
    </source>
</evidence>
<name>A0A2S7XDC2_9GAMM</name>
<reference evidence="2 3" key="1">
    <citation type="submission" date="2016-12" db="EMBL/GenBank/DDBJ databases">
        <title>Diversity of luminous bacteria.</title>
        <authorList>
            <person name="Yoshizawa S."/>
            <person name="Kogure K."/>
        </authorList>
    </citation>
    <scope>NUCLEOTIDE SEQUENCE [LARGE SCALE GENOMIC DNA]</scope>
    <source>
        <strain evidence="2 3">ATCC 33715</strain>
    </source>
</reference>
<dbReference type="Gene3D" id="3.40.50.300">
    <property type="entry name" value="P-loop containing nucleotide triphosphate hydrolases"/>
    <property type="match status" value="2"/>
</dbReference>
<sequence>MKIKKVEIQAFKSYLEKEDGTFDFTCNTSSEPANFVSLFAPNGFGKTSFFDAIDFAITKKISRYVRNDRLKKINLEESKQYNSQEESQLVIRNKNAPKKLPTRVEVTTNNAEKNFISSYKKGIKGSSDFRIQSKSTANNYFESSMLYQESIDSFLRETDSEARFKKFSEIDTELVDINSARSALLSMKSDLLRKQQEINSEKTRLSTEIELNNTNSSYALTVNQLLEDVNERLPERKIDDVQSPFTDFEYLKLSARLEEVETVINDNIESNRKKVLDINTKLSQLHLAKSRYNQYVDSTIQRELILKSISYLDNVKSISRTILKLEQDLNSNQDHLDKLTDLQSKVDSYCAHNFAYNKTANELKDLKSKLISNEKLIITLRDTLSKKIIVQQSISNKIDSLDKEKSNLDAVFNDLDNKSKKLSILESNLKKSDSDIKEFSSNRRDLSQCLVDVNILNLLDFKWTFSNDAIDSMHKIELTSIYEKHSRLSEDMSVLNKKIEQGNLEIKDINQQQSDINFLIDKARNIVTKTKQSHCPLCERKNDSYDELIKRISNNSMLSDMEKSKNSLKTSLMKESSQLSNEIEVLEIDFLKAKNLILTKLKEKLTGLDETIVNESQKRAEFDDSKNNLTSDLDRLKSSVMLMTKDSYLEHLNSLIFSENIRKDAVSKEVEALKETVDSSSEQLELNNKIIELEKKRSIILMDLSRYTAHSDFIKVNKLPLNSDKNQITSFINLKIENLKGTQQGLKNEIGQLKENAGSIEVKNNESIYKNFTKEQSEKEIQVLEGKISSLSKDNHWFINIVNTFINEVYDESKTPLKVRDYLESNLVSLEVNNKHHIDFLAKLSAINETASKIKNYADTTTLKAELRNASNKLIKLQDVIIELDFDIGKLGSEIKSRVDHFFNTDLINKIYQSIDPHPEYKKIIFNCTPEDKPKLLISAQSEKSDKLMSPTLSFSSAQINVLALSIFLARALSIKDDDGNPVDCILIDDPVQSIDAINTLGLIDTLRMISVKFDKQIIVTTHDENFHELLKKKLPDDLFSSKFLRLKAFGKVSSDT</sequence>
<evidence type="ECO:0000313" key="2">
    <source>
        <dbReference type="EMBL" id="PQJ89361.1"/>
    </source>
</evidence>
<feature type="coiled-coil region" evidence="1">
    <location>
        <begin position="736"/>
        <end position="794"/>
    </location>
</feature>
<dbReference type="AlphaFoldDB" id="A0A2S7XDC2"/>
<comment type="caution">
    <text evidence="2">The sequence shown here is derived from an EMBL/GenBank/DDBJ whole genome shotgun (WGS) entry which is preliminary data.</text>
</comment>
<dbReference type="PANTHER" id="PTHR32114">
    <property type="entry name" value="ABC TRANSPORTER ABCH.3"/>
    <property type="match status" value="1"/>
</dbReference>